<keyword evidence="2" id="KW-1185">Reference proteome</keyword>
<evidence type="ECO:0000313" key="2">
    <source>
        <dbReference type="Proteomes" id="UP000015502"/>
    </source>
</evidence>
<dbReference type="HOGENOM" id="CLU_3003355_0_0_2"/>
<organism evidence="1 2">
    <name type="scientific">Thermococcus litoralis (strain ATCC 51850 / DSM 5473 / JCM 8560 / NS-C)</name>
    <dbReference type="NCBI Taxonomy" id="523849"/>
    <lineage>
        <taxon>Archaea</taxon>
        <taxon>Methanobacteriati</taxon>
        <taxon>Methanobacteriota</taxon>
        <taxon>Thermococci</taxon>
        <taxon>Thermococcales</taxon>
        <taxon>Thermococcaceae</taxon>
        <taxon>Thermococcus</taxon>
    </lineage>
</organism>
<dbReference type="PaxDb" id="523849-OCC_11864"/>
<gene>
    <name evidence="1" type="ORF">OCC_11864</name>
</gene>
<proteinExistence type="predicted"/>
<evidence type="ECO:0000313" key="1">
    <source>
        <dbReference type="EMBL" id="EHR78329.1"/>
    </source>
</evidence>
<sequence length="56" mass="6622">MVFLDNALNKKWERYLGRGLWFESYHEGKIILGDGCVYWIEVEMEISNISAQKPDQ</sequence>
<dbReference type="EMBL" id="CP006670">
    <property type="protein sequence ID" value="EHR78329.1"/>
    <property type="molecule type" value="Genomic_DNA"/>
</dbReference>
<dbReference type="KEGG" id="tlt:OCC_11864"/>
<protein>
    <submittedName>
        <fullName evidence="1">Uncharacterized protein</fullName>
    </submittedName>
</protein>
<accession>H3ZNY8</accession>
<dbReference type="AlphaFoldDB" id="H3ZNY8"/>
<dbReference type="Proteomes" id="UP000015502">
    <property type="component" value="Chromosome"/>
</dbReference>
<name>H3ZNY8_THELN</name>
<reference evidence="1 2" key="1">
    <citation type="journal article" date="2012" name="J. Bacteriol.">
        <title>Genome sequence of the model hyperthermophilic archaeon Thermococcus litoralis NS-C.</title>
        <authorList>
            <person name="Gardner A.F."/>
            <person name="Kumar S."/>
            <person name="Perler F.B."/>
        </authorList>
    </citation>
    <scope>NUCLEOTIDE SEQUENCE [LARGE SCALE GENOMIC DNA]</scope>
    <source>
        <strain evidence="2">ATCC 51850 / DSM 5473 / JCM 8560 / NS-C</strain>
    </source>
</reference>
<dbReference type="STRING" id="523849.OCC_11864"/>